<gene>
    <name evidence="6" type="ORF">GCM10011611_05900</name>
</gene>
<dbReference type="GO" id="GO:0010181">
    <property type="term" value="F:FMN binding"/>
    <property type="evidence" value="ECO:0007669"/>
    <property type="project" value="InterPro"/>
</dbReference>
<comment type="cofactor">
    <cofactor evidence="1">
        <name>FMN</name>
        <dbReference type="ChEBI" id="CHEBI:58210"/>
    </cofactor>
</comment>
<evidence type="ECO:0000259" key="5">
    <source>
        <dbReference type="SMART" id="SM00903"/>
    </source>
</evidence>
<evidence type="ECO:0000256" key="2">
    <source>
        <dbReference type="ARBA" id="ARBA00022630"/>
    </source>
</evidence>
<evidence type="ECO:0000313" key="6">
    <source>
        <dbReference type="EMBL" id="GGF03185.1"/>
    </source>
</evidence>
<comment type="similarity">
    <text evidence="4">Belongs to the flavoredoxin family.</text>
</comment>
<dbReference type="EMBL" id="BMJQ01000001">
    <property type="protein sequence ID" value="GGF03185.1"/>
    <property type="molecule type" value="Genomic_DNA"/>
</dbReference>
<dbReference type="AlphaFoldDB" id="A0A8J2YPX2"/>
<evidence type="ECO:0000313" key="7">
    <source>
        <dbReference type="Proteomes" id="UP000646365"/>
    </source>
</evidence>
<dbReference type="SMART" id="SM00903">
    <property type="entry name" value="Flavin_Reduct"/>
    <property type="match status" value="1"/>
</dbReference>
<organism evidence="6 7">
    <name type="scientific">Aliidongia dinghuensis</name>
    <dbReference type="NCBI Taxonomy" id="1867774"/>
    <lineage>
        <taxon>Bacteria</taxon>
        <taxon>Pseudomonadati</taxon>
        <taxon>Pseudomonadota</taxon>
        <taxon>Alphaproteobacteria</taxon>
        <taxon>Rhodospirillales</taxon>
        <taxon>Dongiaceae</taxon>
        <taxon>Aliidongia</taxon>
    </lineage>
</organism>
<dbReference type="GO" id="GO:0016646">
    <property type="term" value="F:oxidoreductase activity, acting on the CH-NH group of donors, NAD or NADP as acceptor"/>
    <property type="evidence" value="ECO:0007669"/>
    <property type="project" value="UniProtKB-ARBA"/>
</dbReference>
<dbReference type="InterPro" id="IPR002563">
    <property type="entry name" value="Flavin_Rdtase-like_dom"/>
</dbReference>
<accession>A0A8J2YPX2</accession>
<proteinExistence type="inferred from homology"/>
<evidence type="ECO:0000256" key="1">
    <source>
        <dbReference type="ARBA" id="ARBA00001917"/>
    </source>
</evidence>
<protein>
    <recommendedName>
        <fullName evidence="5">Flavin reductase like domain-containing protein</fullName>
    </recommendedName>
</protein>
<name>A0A8J2YPX2_9PROT</name>
<dbReference type="Gene3D" id="2.30.110.10">
    <property type="entry name" value="Electron Transport, Fmn-binding Protein, Chain A"/>
    <property type="match status" value="1"/>
</dbReference>
<dbReference type="Pfam" id="PF01613">
    <property type="entry name" value="Flavin_Reduct"/>
    <property type="match status" value="1"/>
</dbReference>
<dbReference type="RefSeq" id="WP_189042250.1">
    <property type="nucleotide sequence ID" value="NZ_BMJQ01000001.1"/>
</dbReference>
<dbReference type="SUPFAM" id="SSF50475">
    <property type="entry name" value="FMN-binding split barrel"/>
    <property type="match status" value="1"/>
</dbReference>
<feature type="domain" description="Flavin reductase like" evidence="5">
    <location>
        <begin position="19"/>
        <end position="173"/>
    </location>
</feature>
<reference evidence="6" key="2">
    <citation type="submission" date="2020-09" db="EMBL/GenBank/DDBJ databases">
        <authorList>
            <person name="Sun Q."/>
            <person name="Zhou Y."/>
        </authorList>
    </citation>
    <scope>NUCLEOTIDE SEQUENCE</scope>
    <source>
        <strain evidence="6">CGMCC 1.15725</strain>
    </source>
</reference>
<keyword evidence="3" id="KW-0288">FMN</keyword>
<dbReference type="InterPro" id="IPR012349">
    <property type="entry name" value="Split_barrel_FMN-bd"/>
</dbReference>
<evidence type="ECO:0000256" key="3">
    <source>
        <dbReference type="ARBA" id="ARBA00022643"/>
    </source>
</evidence>
<dbReference type="PANTHER" id="PTHR33798:SF5">
    <property type="entry name" value="FLAVIN REDUCTASE LIKE DOMAIN-CONTAINING PROTEIN"/>
    <property type="match status" value="1"/>
</dbReference>
<evidence type="ECO:0000256" key="4">
    <source>
        <dbReference type="ARBA" id="ARBA00038054"/>
    </source>
</evidence>
<dbReference type="Proteomes" id="UP000646365">
    <property type="component" value="Unassembled WGS sequence"/>
</dbReference>
<comment type="caution">
    <text evidence="6">The sequence shown here is derived from an EMBL/GenBank/DDBJ whole genome shotgun (WGS) entry which is preliminary data.</text>
</comment>
<keyword evidence="7" id="KW-1185">Reference proteome</keyword>
<sequence>MLFDFAELSAPARYKLLTSTVTPRPIAWVVTRSAAGEVNAAPFSFFNVVAADPPTVAISIGNRGRDLPKDTLANIRATGEFVVNLVSRANAEAMNVTATEFPAGVDELAAAKLTSEPSVKVTPPRIGESPVAFECQLHQAIPLGPANTLVLGHVVAMHVRDDAVLDPLKFYIDNPKLDLVGRMHGLGGYTTTRDQFEIRRISIEEWPIEERDKAAGQRTL</sequence>
<keyword evidence="2" id="KW-0285">Flavoprotein</keyword>
<reference evidence="6" key="1">
    <citation type="journal article" date="2014" name="Int. J. Syst. Evol. Microbiol.">
        <title>Complete genome sequence of Corynebacterium casei LMG S-19264T (=DSM 44701T), isolated from a smear-ripened cheese.</title>
        <authorList>
            <consortium name="US DOE Joint Genome Institute (JGI-PGF)"/>
            <person name="Walter F."/>
            <person name="Albersmeier A."/>
            <person name="Kalinowski J."/>
            <person name="Ruckert C."/>
        </authorList>
    </citation>
    <scope>NUCLEOTIDE SEQUENCE</scope>
    <source>
        <strain evidence="6">CGMCC 1.15725</strain>
    </source>
</reference>
<dbReference type="PANTHER" id="PTHR33798">
    <property type="entry name" value="FLAVOPROTEIN OXYGENASE"/>
    <property type="match status" value="1"/>
</dbReference>